<keyword evidence="2" id="KW-0479">Metal-binding</keyword>
<dbReference type="GO" id="GO:0008270">
    <property type="term" value="F:zinc ion binding"/>
    <property type="evidence" value="ECO:0007669"/>
    <property type="project" value="UniProtKB-KW"/>
</dbReference>
<name>A0A914PYV6_9BILA</name>
<evidence type="ECO:0000256" key="4">
    <source>
        <dbReference type="ARBA" id="ARBA00022833"/>
    </source>
</evidence>
<keyword evidence="8" id="KW-1185">Reference proteome</keyword>
<feature type="domain" description="PARP-type" evidence="7">
    <location>
        <begin position="7"/>
        <end position="60"/>
    </location>
</feature>
<sequence length="212" mass="24567">MLNQKSYFFQYTKSNDSFCQSCNEIIAKDELRIYRNDHYEIYPYPTNGWFHYSCFFKLKESKNISTNDVMLEIQYPARNYAIGSWKYQWKNMTKDDIHLSLNDGQSTCFYTSLAFYDTTNSTMILGIDEKDIMEIRQKIAEIKDLTRTSSTSSSTSGYASAEDLSKSPSPLTEYLTADETYDFDGEEILANTPTEKMKNMDSNSAMVVKEND</sequence>
<evidence type="ECO:0000256" key="2">
    <source>
        <dbReference type="ARBA" id="ARBA00022723"/>
    </source>
</evidence>
<protein>
    <submittedName>
        <fullName evidence="9">PARP-type domain-containing protein</fullName>
    </submittedName>
</protein>
<dbReference type="PROSITE" id="PS50064">
    <property type="entry name" value="ZF_PARP_2"/>
    <property type="match status" value="1"/>
</dbReference>
<comment type="subcellular location">
    <subcellularLocation>
        <location evidence="1">Nucleus</location>
    </subcellularLocation>
</comment>
<dbReference type="SMART" id="SM01336">
    <property type="entry name" value="zf-PARP"/>
    <property type="match status" value="1"/>
</dbReference>
<evidence type="ECO:0000313" key="8">
    <source>
        <dbReference type="Proteomes" id="UP000887578"/>
    </source>
</evidence>
<dbReference type="InterPro" id="IPR001510">
    <property type="entry name" value="Znf_PARP"/>
</dbReference>
<dbReference type="GO" id="GO:0005634">
    <property type="term" value="C:nucleus"/>
    <property type="evidence" value="ECO:0007669"/>
    <property type="project" value="UniProtKB-SubCell"/>
</dbReference>
<organism evidence="8 9">
    <name type="scientific">Panagrolaimus davidi</name>
    <dbReference type="NCBI Taxonomy" id="227884"/>
    <lineage>
        <taxon>Eukaryota</taxon>
        <taxon>Metazoa</taxon>
        <taxon>Ecdysozoa</taxon>
        <taxon>Nematoda</taxon>
        <taxon>Chromadorea</taxon>
        <taxon>Rhabditida</taxon>
        <taxon>Tylenchina</taxon>
        <taxon>Panagrolaimomorpha</taxon>
        <taxon>Panagrolaimoidea</taxon>
        <taxon>Panagrolaimidae</taxon>
        <taxon>Panagrolaimus</taxon>
    </lineage>
</organism>
<evidence type="ECO:0000256" key="5">
    <source>
        <dbReference type="ARBA" id="ARBA00023242"/>
    </source>
</evidence>
<dbReference type="GO" id="GO:0003677">
    <property type="term" value="F:DNA binding"/>
    <property type="evidence" value="ECO:0007669"/>
    <property type="project" value="InterPro"/>
</dbReference>
<dbReference type="Gene3D" id="3.30.1740.10">
    <property type="entry name" value="Zinc finger, PARP-type"/>
    <property type="match status" value="1"/>
</dbReference>
<keyword evidence="5" id="KW-0539">Nucleus</keyword>
<dbReference type="Proteomes" id="UP000887578">
    <property type="component" value="Unplaced"/>
</dbReference>
<evidence type="ECO:0000256" key="1">
    <source>
        <dbReference type="ARBA" id="ARBA00004123"/>
    </source>
</evidence>
<dbReference type="SUPFAM" id="SSF57716">
    <property type="entry name" value="Glucocorticoid receptor-like (DNA-binding domain)"/>
    <property type="match status" value="1"/>
</dbReference>
<feature type="region of interest" description="Disordered" evidence="6">
    <location>
        <begin position="149"/>
        <end position="179"/>
    </location>
</feature>
<proteinExistence type="predicted"/>
<evidence type="ECO:0000313" key="9">
    <source>
        <dbReference type="WBParaSite" id="PDA_v2.g24032.t1"/>
    </source>
</evidence>
<dbReference type="WBParaSite" id="PDA_v2.g24032.t1">
    <property type="protein sequence ID" value="PDA_v2.g24032.t1"/>
    <property type="gene ID" value="PDA_v2.g24032"/>
</dbReference>
<dbReference type="AlphaFoldDB" id="A0A914PYV6"/>
<reference evidence="9" key="1">
    <citation type="submission" date="2022-11" db="UniProtKB">
        <authorList>
            <consortium name="WormBaseParasite"/>
        </authorList>
    </citation>
    <scope>IDENTIFICATION</scope>
</reference>
<keyword evidence="4" id="KW-0862">Zinc</keyword>
<dbReference type="InterPro" id="IPR036957">
    <property type="entry name" value="Znf_PARP_sf"/>
</dbReference>
<evidence type="ECO:0000256" key="6">
    <source>
        <dbReference type="SAM" id="MobiDB-lite"/>
    </source>
</evidence>
<accession>A0A914PYV6</accession>
<feature type="region of interest" description="Disordered" evidence="6">
    <location>
        <begin position="192"/>
        <end position="212"/>
    </location>
</feature>
<evidence type="ECO:0000256" key="3">
    <source>
        <dbReference type="ARBA" id="ARBA00022771"/>
    </source>
</evidence>
<keyword evidence="3" id="KW-0863">Zinc-finger</keyword>
<evidence type="ECO:0000259" key="7">
    <source>
        <dbReference type="PROSITE" id="PS50064"/>
    </source>
</evidence>